<comment type="caution">
    <text evidence="1">The sequence shown here is derived from an EMBL/GenBank/DDBJ whole genome shotgun (WGS) entry which is preliminary data.</text>
</comment>
<evidence type="ECO:0000313" key="2">
    <source>
        <dbReference type="Proteomes" id="UP000634136"/>
    </source>
</evidence>
<sequence length="42" mass="4773">MERRREEMRYVAPKCLCTTNTCACVTLTFSLDPSPRSGGMFL</sequence>
<dbReference type="Proteomes" id="UP000634136">
    <property type="component" value="Unassembled WGS sequence"/>
</dbReference>
<name>A0A834TW09_9FABA</name>
<dbReference type="AlphaFoldDB" id="A0A834TW09"/>
<evidence type="ECO:0000313" key="1">
    <source>
        <dbReference type="EMBL" id="KAF7829588.1"/>
    </source>
</evidence>
<dbReference type="EMBL" id="JAAIUW010000005">
    <property type="protein sequence ID" value="KAF7829588.1"/>
    <property type="molecule type" value="Genomic_DNA"/>
</dbReference>
<protein>
    <submittedName>
        <fullName evidence="1">Uncharacterized protein</fullName>
    </submittedName>
</protein>
<gene>
    <name evidence="1" type="ORF">G2W53_011921</name>
</gene>
<reference evidence="1" key="1">
    <citation type="submission" date="2020-09" db="EMBL/GenBank/DDBJ databases">
        <title>Genome-Enabled Discovery of Anthraquinone Biosynthesis in Senna tora.</title>
        <authorList>
            <person name="Kang S.-H."/>
            <person name="Pandey R.P."/>
            <person name="Lee C.-M."/>
            <person name="Sim J.-S."/>
            <person name="Jeong J.-T."/>
            <person name="Choi B.-S."/>
            <person name="Jung M."/>
            <person name="Ginzburg D."/>
            <person name="Zhao K."/>
            <person name="Won S.Y."/>
            <person name="Oh T.-J."/>
            <person name="Yu Y."/>
            <person name="Kim N.-H."/>
            <person name="Lee O.R."/>
            <person name="Lee T.-H."/>
            <person name="Bashyal P."/>
            <person name="Kim T.-S."/>
            <person name="Lee W.-H."/>
            <person name="Kawkins C."/>
            <person name="Kim C.-K."/>
            <person name="Kim J.S."/>
            <person name="Ahn B.O."/>
            <person name="Rhee S.Y."/>
            <person name="Sohng J.K."/>
        </authorList>
    </citation>
    <scope>NUCLEOTIDE SEQUENCE</scope>
    <source>
        <tissue evidence="1">Leaf</tissue>
    </source>
</reference>
<organism evidence="1 2">
    <name type="scientific">Senna tora</name>
    <dbReference type="NCBI Taxonomy" id="362788"/>
    <lineage>
        <taxon>Eukaryota</taxon>
        <taxon>Viridiplantae</taxon>
        <taxon>Streptophyta</taxon>
        <taxon>Embryophyta</taxon>
        <taxon>Tracheophyta</taxon>
        <taxon>Spermatophyta</taxon>
        <taxon>Magnoliopsida</taxon>
        <taxon>eudicotyledons</taxon>
        <taxon>Gunneridae</taxon>
        <taxon>Pentapetalae</taxon>
        <taxon>rosids</taxon>
        <taxon>fabids</taxon>
        <taxon>Fabales</taxon>
        <taxon>Fabaceae</taxon>
        <taxon>Caesalpinioideae</taxon>
        <taxon>Cassia clade</taxon>
        <taxon>Senna</taxon>
    </lineage>
</organism>
<accession>A0A834TW09</accession>
<proteinExistence type="predicted"/>
<keyword evidence="2" id="KW-1185">Reference proteome</keyword>